<keyword evidence="2 6" id="KW-0863">Zinc-finger</keyword>
<dbReference type="EMBL" id="JARKHS020033502">
    <property type="protein sequence ID" value="KAK8759028.1"/>
    <property type="molecule type" value="Genomic_DNA"/>
</dbReference>
<sequence length="252" mass="27766">MPSWMTYVQCARHEQEQNLDMLLLPEGTLFYKVTKAIHPEEELLVWYDNDLPHYMGIPEALLPPDTTAKDRSQECVGVVRCGVNGGACGSTASLAAAANSGASNNAGRLKCVVCRRGFNSRSNLRSHMRTHTLEKPFACKFCGRSFSQSSTLRNHLRLHTGERPYKCLVCQRAYSQLAGLRAHQRSARHRPLAGASPAKDNGDQTHGSQDLRPRRRAASPVLPPNRTEQAIALCRQQGTARGNPLHGSLLSV</sequence>
<dbReference type="AlphaFoldDB" id="A0AAQ4D988"/>
<dbReference type="SUPFAM" id="SSF57667">
    <property type="entry name" value="beta-beta-alpha zinc fingers"/>
    <property type="match status" value="2"/>
</dbReference>
<dbReference type="Pfam" id="PF21549">
    <property type="entry name" value="PRDM2_PR"/>
    <property type="match status" value="1"/>
</dbReference>
<protein>
    <recommendedName>
        <fullName evidence="8">C2H2-type domain-containing protein</fullName>
    </recommendedName>
</protein>
<dbReference type="PANTHER" id="PTHR16515">
    <property type="entry name" value="PR DOMAIN ZINC FINGER PROTEIN"/>
    <property type="match status" value="1"/>
</dbReference>
<feature type="compositionally biased region" description="Basic residues" evidence="7">
    <location>
        <begin position="182"/>
        <end position="191"/>
    </location>
</feature>
<dbReference type="GO" id="GO:0005634">
    <property type="term" value="C:nucleus"/>
    <property type="evidence" value="ECO:0007669"/>
    <property type="project" value="UniProtKB-ARBA"/>
</dbReference>
<dbReference type="InterPro" id="IPR036236">
    <property type="entry name" value="Znf_C2H2_sf"/>
</dbReference>
<dbReference type="FunFam" id="3.30.160.60:FF:000446">
    <property type="entry name" value="Zinc finger protein"/>
    <property type="match status" value="1"/>
</dbReference>
<evidence type="ECO:0000256" key="7">
    <source>
        <dbReference type="SAM" id="MobiDB-lite"/>
    </source>
</evidence>
<evidence type="ECO:0000259" key="8">
    <source>
        <dbReference type="PROSITE" id="PS50157"/>
    </source>
</evidence>
<gene>
    <name evidence="9" type="ORF">V5799_003340</name>
</gene>
<keyword evidence="10" id="KW-1185">Reference proteome</keyword>
<dbReference type="SMART" id="SM00355">
    <property type="entry name" value="ZnF_C2H2"/>
    <property type="match status" value="3"/>
</dbReference>
<dbReference type="PANTHER" id="PTHR16515:SF20">
    <property type="entry name" value="PR DOMAIN ZINC FINGER PROTEIN 12"/>
    <property type="match status" value="1"/>
</dbReference>
<evidence type="ECO:0000256" key="1">
    <source>
        <dbReference type="ARBA" id="ARBA00022723"/>
    </source>
</evidence>
<dbReference type="GO" id="GO:0008276">
    <property type="term" value="F:protein methyltransferase activity"/>
    <property type="evidence" value="ECO:0007669"/>
    <property type="project" value="UniProtKB-ARBA"/>
</dbReference>
<dbReference type="InterPro" id="IPR050331">
    <property type="entry name" value="Zinc_finger"/>
</dbReference>
<dbReference type="FunFam" id="3.30.160.60:FF:000501">
    <property type="entry name" value="PR domain zinc finger protein 12"/>
    <property type="match status" value="1"/>
</dbReference>
<feature type="domain" description="C2H2-type" evidence="8">
    <location>
        <begin position="109"/>
        <end position="136"/>
    </location>
</feature>
<dbReference type="InterPro" id="IPR046341">
    <property type="entry name" value="SET_dom_sf"/>
</dbReference>
<dbReference type="GO" id="GO:0008270">
    <property type="term" value="F:zinc ion binding"/>
    <property type="evidence" value="ECO:0007669"/>
    <property type="project" value="UniProtKB-KW"/>
</dbReference>
<dbReference type="Proteomes" id="UP001321473">
    <property type="component" value="Unassembled WGS sequence"/>
</dbReference>
<dbReference type="InterPro" id="IPR013087">
    <property type="entry name" value="Znf_C2H2_type"/>
</dbReference>
<dbReference type="InterPro" id="IPR001214">
    <property type="entry name" value="SET_dom"/>
</dbReference>
<accession>A0AAQ4D988</accession>
<evidence type="ECO:0000313" key="9">
    <source>
        <dbReference type="EMBL" id="KAK8759028.1"/>
    </source>
</evidence>
<dbReference type="Pfam" id="PF00096">
    <property type="entry name" value="zf-C2H2"/>
    <property type="match status" value="3"/>
</dbReference>
<keyword evidence="4" id="KW-0805">Transcription regulation</keyword>
<keyword evidence="3" id="KW-0862">Zinc</keyword>
<dbReference type="PROSITE" id="PS50157">
    <property type="entry name" value="ZINC_FINGER_C2H2_2"/>
    <property type="match status" value="3"/>
</dbReference>
<dbReference type="FunFam" id="3.30.160.60:FF:000526">
    <property type="entry name" value="PR domain zinc finger protein 12"/>
    <property type="match status" value="1"/>
</dbReference>
<evidence type="ECO:0000256" key="3">
    <source>
        <dbReference type="ARBA" id="ARBA00022833"/>
    </source>
</evidence>
<feature type="domain" description="C2H2-type" evidence="8">
    <location>
        <begin position="137"/>
        <end position="164"/>
    </location>
</feature>
<comment type="caution">
    <text evidence="9">The sequence shown here is derived from an EMBL/GenBank/DDBJ whole genome shotgun (WGS) entry which is preliminary data.</text>
</comment>
<dbReference type="Gene3D" id="2.170.270.10">
    <property type="entry name" value="SET domain"/>
    <property type="match status" value="1"/>
</dbReference>
<reference evidence="9 10" key="1">
    <citation type="journal article" date="2023" name="Arcadia Sci">
        <title>De novo assembly of a long-read Amblyomma americanum tick genome.</title>
        <authorList>
            <person name="Chou S."/>
            <person name="Poskanzer K.E."/>
            <person name="Rollins M."/>
            <person name="Thuy-Boun P.S."/>
        </authorList>
    </citation>
    <scope>NUCLEOTIDE SEQUENCE [LARGE SCALE GENOMIC DNA]</scope>
    <source>
        <strain evidence="9">F_SG_1</strain>
        <tissue evidence="9">Salivary glands</tissue>
    </source>
</reference>
<dbReference type="Gene3D" id="3.30.160.60">
    <property type="entry name" value="Classic Zinc Finger"/>
    <property type="match status" value="3"/>
</dbReference>
<proteinExistence type="predicted"/>
<dbReference type="PROSITE" id="PS00028">
    <property type="entry name" value="ZINC_FINGER_C2H2_1"/>
    <property type="match status" value="3"/>
</dbReference>
<dbReference type="GO" id="GO:0008757">
    <property type="term" value="F:S-adenosylmethionine-dependent methyltransferase activity"/>
    <property type="evidence" value="ECO:0007669"/>
    <property type="project" value="UniProtKB-ARBA"/>
</dbReference>
<name>A0AAQ4D988_AMBAM</name>
<evidence type="ECO:0000256" key="4">
    <source>
        <dbReference type="ARBA" id="ARBA00023015"/>
    </source>
</evidence>
<organism evidence="9 10">
    <name type="scientific">Amblyomma americanum</name>
    <name type="common">Lone star tick</name>
    <dbReference type="NCBI Taxonomy" id="6943"/>
    <lineage>
        <taxon>Eukaryota</taxon>
        <taxon>Metazoa</taxon>
        <taxon>Ecdysozoa</taxon>
        <taxon>Arthropoda</taxon>
        <taxon>Chelicerata</taxon>
        <taxon>Arachnida</taxon>
        <taxon>Acari</taxon>
        <taxon>Parasitiformes</taxon>
        <taxon>Ixodida</taxon>
        <taxon>Ixodoidea</taxon>
        <taxon>Ixodidae</taxon>
        <taxon>Amblyomminae</taxon>
        <taxon>Amblyomma</taxon>
    </lineage>
</organism>
<feature type="domain" description="C2H2-type" evidence="8">
    <location>
        <begin position="165"/>
        <end position="189"/>
    </location>
</feature>
<keyword evidence="1" id="KW-0479">Metal-binding</keyword>
<dbReference type="GO" id="GO:0010468">
    <property type="term" value="P:regulation of gene expression"/>
    <property type="evidence" value="ECO:0007669"/>
    <property type="project" value="TreeGrafter"/>
</dbReference>
<keyword evidence="5" id="KW-0804">Transcription</keyword>
<evidence type="ECO:0000256" key="2">
    <source>
        <dbReference type="ARBA" id="ARBA00022771"/>
    </source>
</evidence>
<evidence type="ECO:0000256" key="6">
    <source>
        <dbReference type="PROSITE-ProRule" id="PRU00042"/>
    </source>
</evidence>
<dbReference type="GO" id="GO:0022008">
    <property type="term" value="P:neurogenesis"/>
    <property type="evidence" value="ECO:0007669"/>
    <property type="project" value="TreeGrafter"/>
</dbReference>
<dbReference type="GO" id="GO:0008170">
    <property type="term" value="F:N-methyltransferase activity"/>
    <property type="evidence" value="ECO:0007669"/>
    <property type="project" value="UniProtKB-ARBA"/>
</dbReference>
<evidence type="ECO:0000256" key="5">
    <source>
        <dbReference type="ARBA" id="ARBA00023163"/>
    </source>
</evidence>
<feature type="region of interest" description="Disordered" evidence="7">
    <location>
        <begin position="181"/>
        <end position="226"/>
    </location>
</feature>
<evidence type="ECO:0000313" key="10">
    <source>
        <dbReference type="Proteomes" id="UP001321473"/>
    </source>
</evidence>